<dbReference type="Pfam" id="PF01370">
    <property type="entry name" value="Epimerase"/>
    <property type="match status" value="1"/>
</dbReference>
<evidence type="ECO:0000256" key="1">
    <source>
        <dbReference type="ARBA" id="ARBA00022857"/>
    </source>
</evidence>
<dbReference type="SUPFAM" id="SSF51735">
    <property type="entry name" value="NAD(P)-binding Rossmann-fold domains"/>
    <property type="match status" value="1"/>
</dbReference>
<feature type="binding site" evidence="4">
    <location>
        <position position="173"/>
    </location>
    <ligand>
        <name>substrate</name>
    </ligand>
</feature>
<feature type="binding site" evidence="4">
    <location>
        <begin position="10"/>
        <end position="11"/>
    </location>
    <ligand>
        <name>NADP(+)</name>
        <dbReference type="ChEBI" id="CHEBI:58349"/>
    </ligand>
</feature>
<feature type="active site" description="Proton acceptor" evidence="4">
    <location>
        <position position="182"/>
    </location>
</feature>
<dbReference type="NCBIfam" id="TIGR02197">
    <property type="entry name" value="heptose_epim"/>
    <property type="match status" value="1"/>
</dbReference>
<feature type="binding site" evidence="4">
    <location>
        <begin position="31"/>
        <end position="32"/>
    </location>
    <ligand>
        <name>NADP(+)</name>
        <dbReference type="ChEBI" id="CHEBI:58349"/>
    </ligand>
</feature>
<dbReference type="Proteomes" id="UP001589906">
    <property type="component" value="Unassembled WGS sequence"/>
</dbReference>
<comment type="caution">
    <text evidence="6">The sequence shown here is derived from an EMBL/GenBank/DDBJ whole genome shotgun (WGS) entry which is preliminary data.</text>
</comment>
<gene>
    <name evidence="6" type="primary">rfaD</name>
    <name evidence="4" type="synonym">hldD</name>
    <name evidence="6" type="ORF">ACFFGE_00925</name>
</gene>
<keyword evidence="1 4" id="KW-0521">NADP</keyword>
<feature type="binding site" evidence="4">
    <location>
        <position position="38"/>
    </location>
    <ligand>
        <name>NADP(+)</name>
        <dbReference type="ChEBI" id="CHEBI:58349"/>
    </ligand>
</feature>
<reference evidence="6 7" key="1">
    <citation type="submission" date="2024-09" db="EMBL/GenBank/DDBJ databases">
        <authorList>
            <person name="Sun Q."/>
            <person name="Mori K."/>
        </authorList>
    </citation>
    <scope>NUCLEOTIDE SEQUENCE [LARGE SCALE GENOMIC DNA]</scope>
    <source>
        <strain evidence="6 7">NCAIM B.02621</strain>
    </source>
</reference>
<comment type="subunit">
    <text evidence="4">Homopentamer.</text>
</comment>
<comment type="cofactor">
    <cofactor evidence="4">
        <name>NADP(+)</name>
        <dbReference type="ChEBI" id="CHEBI:58349"/>
    </cofactor>
    <text evidence="4">Binds 1 NADP(+) per subunit.</text>
</comment>
<comment type="similarity">
    <text evidence="4">Belongs to the NAD(P)-dependent epimerase/dehydratase family. HldD subfamily.</text>
</comment>
<keyword evidence="7" id="KW-1185">Reference proteome</keyword>
<dbReference type="HAMAP" id="MF_01601">
    <property type="entry name" value="Heptose_epimerase"/>
    <property type="match status" value="1"/>
</dbReference>
<comment type="catalytic activity">
    <reaction evidence="4">
        <text>ADP-D-glycero-beta-D-manno-heptose = ADP-L-glycero-beta-D-manno-heptose</text>
        <dbReference type="Rhea" id="RHEA:17577"/>
        <dbReference type="ChEBI" id="CHEBI:59967"/>
        <dbReference type="ChEBI" id="CHEBI:61506"/>
        <dbReference type="EC" id="5.1.3.20"/>
    </reaction>
</comment>
<comment type="function">
    <text evidence="4">Catalyzes the interconversion between ADP-D-glycero-beta-D-manno-heptose and ADP-L-glycero-beta-D-manno-heptose via an epimerization at carbon 6 of the heptose.</text>
</comment>
<evidence type="ECO:0000259" key="5">
    <source>
        <dbReference type="Pfam" id="PF01370"/>
    </source>
</evidence>
<feature type="binding site" evidence="4">
    <location>
        <position position="284"/>
    </location>
    <ligand>
        <name>substrate</name>
    </ligand>
</feature>
<comment type="domain">
    <text evidence="4">Contains a large N-terminal NADP-binding domain, and a smaller C-terminal substrate-binding domain.</text>
</comment>
<comment type="pathway">
    <text evidence="4">Nucleotide-sugar biosynthesis; ADP-L-glycero-beta-D-manno-heptose biosynthesis; ADP-L-glycero-beta-D-manno-heptose from D-glycero-beta-D-manno-heptose 7-phosphate: step 4/4.</text>
</comment>
<dbReference type="EC" id="5.1.3.20" evidence="4"/>
<dbReference type="InterPro" id="IPR011912">
    <property type="entry name" value="Heptose_epim"/>
</dbReference>
<feature type="binding site" evidence="4">
    <location>
        <position position="182"/>
    </location>
    <ligand>
        <name>NADP(+)</name>
        <dbReference type="ChEBI" id="CHEBI:58349"/>
    </ligand>
</feature>
<keyword evidence="2 4" id="KW-0413">Isomerase</keyword>
<evidence type="ECO:0000256" key="2">
    <source>
        <dbReference type="ARBA" id="ARBA00023235"/>
    </source>
</evidence>
<dbReference type="PANTHER" id="PTHR43103">
    <property type="entry name" value="NUCLEOSIDE-DIPHOSPHATE-SUGAR EPIMERASE"/>
    <property type="match status" value="1"/>
</dbReference>
<feature type="binding site" evidence="4">
    <location>
        <position position="184"/>
    </location>
    <ligand>
        <name>substrate</name>
    </ligand>
</feature>
<dbReference type="PANTHER" id="PTHR43103:SF3">
    <property type="entry name" value="ADP-L-GLYCERO-D-MANNO-HEPTOSE-6-EPIMERASE"/>
    <property type="match status" value="1"/>
</dbReference>
<dbReference type="Gene3D" id="3.90.25.10">
    <property type="entry name" value="UDP-galactose 4-epimerase, domain 1"/>
    <property type="match status" value="1"/>
</dbReference>
<feature type="binding site" evidence="4">
    <location>
        <begin position="71"/>
        <end position="75"/>
    </location>
    <ligand>
        <name>NADP(+)</name>
        <dbReference type="ChEBI" id="CHEBI:58349"/>
    </ligand>
</feature>
<feature type="binding site" evidence="4">
    <location>
        <position position="174"/>
    </location>
    <ligand>
        <name>NADP(+)</name>
        <dbReference type="ChEBI" id="CHEBI:58349"/>
    </ligand>
</feature>
<feature type="binding site" evidence="4">
    <location>
        <position position="145"/>
    </location>
    <ligand>
        <name>NADP(+)</name>
        <dbReference type="ChEBI" id="CHEBI:58349"/>
    </ligand>
</feature>
<evidence type="ECO:0000313" key="6">
    <source>
        <dbReference type="EMBL" id="MFC0632445.1"/>
    </source>
</evidence>
<comment type="caution">
    <text evidence="4">Lacks conserved residue(s) required for the propagation of feature annotation.</text>
</comment>
<evidence type="ECO:0000313" key="7">
    <source>
        <dbReference type="Proteomes" id="UP001589906"/>
    </source>
</evidence>
<sequence length="325" mass="35930">MILITGAAGFIGSNLAAALNARGRDDLVLCDWLGSDGRWMNLRKRMFRDFVFPEQLFERIDDLGITAVLHMGADSSTTATDGDWVMKTNFQFTLRLMDWCGRAGVPLVYASSAATYGDGANGFDDEFSLAALKRLRPLNLYGWSKHQIDLVLAERVEKGLPLPPRCVGLKFFNVYGPNEAHKGAMTSVVGKNHAIARNGGTVELFKSHRAGFEDGGQLRDFIHVDDVVAVALWCLENGPAHTVLNVGTGRAQSFAELTEALFAAAGQPARIRYVPMPEHLRDRYQYFTEARMERLRAAGYDRPFMDVATGVARYVEVLDGDDPHV</sequence>
<feature type="binding site" evidence="4">
    <location>
        <begin position="205"/>
        <end position="208"/>
    </location>
    <ligand>
        <name>substrate</name>
    </ligand>
</feature>
<dbReference type="Gene3D" id="3.40.50.720">
    <property type="entry name" value="NAD(P)-binding Rossmann-like Domain"/>
    <property type="match status" value="1"/>
</dbReference>
<accession>A0ABV6QYJ9</accession>
<dbReference type="EMBL" id="JBHLSW010000002">
    <property type="protein sequence ID" value="MFC0632445.1"/>
    <property type="molecule type" value="Genomic_DNA"/>
</dbReference>
<dbReference type="InterPro" id="IPR036291">
    <property type="entry name" value="NAD(P)-bd_dom_sf"/>
</dbReference>
<evidence type="ECO:0000256" key="3">
    <source>
        <dbReference type="ARBA" id="ARBA00023277"/>
    </source>
</evidence>
<evidence type="ECO:0000256" key="4">
    <source>
        <dbReference type="HAMAP-Rule" id="MF_01601"/>
    </source>
</evidence>
<feature type="binding site" evidence="4">
    <location>
        <position position="191"/>
    </location>
    <ligand>
        <name>substrate</name>
    </ligand>
</feature>
<protein>
    <recommendedName>
        <fullName evidence="4">ADP-L-glycero-D-manno-heptose-6-epimerase</fullName>
        <ecNumber evidence="4">5.1.3.20</ecNumber>
    </recommendedName>
    <alternativeName>
        <fullName evidence="4">ADP-L-glycero-beta-D-manno-heptose-6-epimerase</fullName>
        <shortName evidence="4">ADP-glyceromanno-heptose 6-epimerase</shortName>
        <shortName evidence="4">ADP-hep 6-epimerase</shortName>
        <shortName evidence="4">AGME</shortName>
    </alternativeName>
</protein>
<feature type="active site" description="Proton acceptor" evidence="4">
    <location>
        <position position="141"/>
    </location>
</feature>
<name>A0ABV6QYJ9_9CAUL</name>
<dbReference type="RefSeq" id="WP_376833398.1">
    <property type="nucleotide sequence ID" value="NZ_JBHLSW010000002.1"/>
</dbReference>
<feature type="binding site" evidence="4">
    <location>
        <position position="219"/>
    </location>
    <ligand>
        <name>substrate</name>
    </ligand>
</feature>
<feature type="domain" description="NAD-dependent epimerase/dehydratase" evidence="5">
    <location>
        <begin position="2"/>
        <end position="247"/>
    </location>
</feature>
<dbReference type="GO" id="GO:0008712">
    <property type="term" value="F:ADP-glyceromanno-heptose 6-epimerase activity"/>
    <property type="evidence" value="ECO:0007669"/>
    <property type="project" value="UniProtKB-EC"/>
</dbReference>
<organism evidence="6 7">
    <name type="scientific">Brevundimonas balnearis</name>
    <dbReference type="NCBI Taxonomy" id="1572858"/>
    <lineage>
        <taxon>Bacteria</taxon>
        <taxon>Pseudomonadati</taxon>
        <taxon>Pseudomonadota</taxon>
        <taxon>Alphaproteobacteria</taxon>
        <taxon>Caulobacterales</taxon>
        <taxon>Caulobacteraceae</taxon>
        <taxon>Brevundimonas</taxon>
    </lineage>
</organism>
<proteinExistence type="inferred from homology"/>
<keyword evidence="3 4" id="KW-0119">Carbohydrate metabolism</keyword>
<dbReference type="InterPro" id="IPR001509">
    <property type="entry name" value="Epimerase_deHydtase"/>
</dbReference>